<feature type="compositionally biased region" description="Low complexity" evidence="7">
    <location>
        <begin position="397"/>
        <end position="417"/>
    </location>
</feature>
<evidence type="ECO:0000256" key="3">
    <source>
        <dbReference type="ARBA" id="ARBA00022490"/>
    </source>
</evidence>
<keyword evidence="6" id="KW-0694">RNA-binding</keyword>
<feature type="compositionally biased region" description="Low complexity" evidence="7">
    <location>
        <begin position="152"/>
        <end position="174"/>
    </location>
</feature>
<dbReference type="STRING" id="199890.A0A182P7U2"/>
<feature type="compositionally biased region" description="Gly residues" evidence="7">
    <location>
        <begin position="380"/>
        <end position="396"/>
    </location>
</feature>
<comment type="subcellular location">
    <subcellularLocation>
        <location evidence="2">Cytoplasm</location>
    </subcellularLocation>
    <subcellularLocation>
        <location evidence="1">Nucleus</location>
    </subcellularLocation>
</comment>
<evidence type="ECO:0000256" key="6">
    <source>
        <dbReference type="PROSITE-ProRule" id="PRU00117"/>
    </source>
</evidence>
<dbReference type="AlphaFoldDB" id="A0A182P7U2"/>
<feature type="domain" description="K Homology" evidence="8">
    <location>
        <begin position="301"/>
        <end position="368"/>
    </location>
</feature>
<dbReference type="InterPro" id="IPR047226">
    <property type="entry name" value="KH-I_MEX3_rpt2"/>
</dbReference>
<evidence type="ECO:0000256" key="7">
    <source>
        <dbReference type="SAM" id="MobiDB-lite"/>
    </source>
</evidence>
<dbReference type="InterPro" id="IPR036612">
    <property type="entry name" value="KH_dom_type_1_sf"/>
</dbReference>
<dbReference type="SUPFAM" id="SSF54791">
    <property type="entry name" value="Eukaryotic type KH-domain (KH-domain type I)"/>
    <property type="match status" value="2"/>
</dbReference>
<dbReference type="PANTHER" id="PTHR23285:SF7">
    <property type="entry name" value="LD09246P1"/>
    <property type="match status" value="1"/>
</dbReference>
<dbReference type="SMART" id="SM00322">
    <property type="entry name" value="KH"/>
    <property type="match status" value="2"/>
</dbReference>
<evidence type="ECO:0000259" key="8">
    <source>
        <dbReference type="SMART" id="SM00322"/>
    </source>
</evidence>
<feature type="compositionally biased region" description="Polar residues" evidence="7">
    <location>
        <begin position="615"/>
        <end position="629"/>
    </location>
</feature>
<dbReference type="CDD" id="cd22424">
    <property type="entry name" value="KH-I_MEX3_rpt2"/>
    <property type="match status" value="1"/>
</dbReference>
<dbReference type="GO" id="GO:0005737">
    <property type="term" value="C:cytoplasm"/>
    <property type="evidence" value="ECO:0007669"/>
    <property type="project" value="UniProtKB-SubCell"/>
</dbReference>
<evidence type="ECO:0000256" key="1">
    <source>
        <dbReference type="ARBA" id="ARBA00004123"/>
    </source>
</evidence>
<organism evidence="9 10">
    <name type="scientific">Anopheles epiroticus</name>
    <dbReference type="NCBI Taxonomy" id="199890"/>
    <lineage>
        <taxon>Eukaryota</taxon>
        <taxon>Metazoa</taxon>
        <taxon>Ecdysozoa</taxon>
        <taxon>Arthropoda</taxon>
        <taxon>Hexapoda</taxon>
        <taxon>Insecta</taxon>
        <taxon>Pterygota</taxon>
        <taxon>Neoptera</taxon>
        <taxon>Endopterygota</taxon>
        <taxon>Diptera</taxon>
        <taxon>Nematocera</taxon>
        <taxon>Culicoidea</taxon>
        <taxon>Culicidae</taxon>
        <taxon>Anophelinae</taxon>
        <taxon>Anopheles</taxon>
    </lineage>
</organism>
<dbReference type="InterPro" id="IPR047228">
    <property type="entry name" value="KH-I_MEX3_rpt1"/>
</dbReference>
<dbReference type="VEuPathDB" id="VectorBase:AEPI002995"/>
<dbReference type="PANTHER" id="PTHR23285">
    <property type="entry name" value="RING FINGER AND KH DOMAIN CONTAINING PROTEIN 1"/>
    <property type="match status" value="1"/>
</dbReference>
<dbReference type="GO" id="GO:0003723">
    <property type="term" value="F:RNA binding"/>
    <property type="evidence" value="ECO:0007669"/>
    <property type="project" value="UniProtKB-UniRule"/>
</dbReference>
<evidence type="ECO:0000313" key="10">
    <source>
        <dbReference type="Proteomes" id="UP000075885"/>
    </source>
</evidence>
<dbReference type="GO" id="GO:0010468">
    <property type="term" value="P:regulation of gene expression"/>
    <property type="evidence" value="ECO:0007669"/>
    <property type="project" value="UniProtKB-ARBA"/>
</dbReference>
<dbReference type="Proteomes" id="UP000075885">
    <property type="component" value="Unassembled WGS sequence"/>
</dbReference>
<dbReference type="PROSITE" id="PS50084">
    <property type="entry name" value="KH_TYPE_1"/>
    <property type="match status" value="2"/>
</dbReference>
<keyword evidence="5" id="KW-0539">Nucleus</keyword>
<feature type="region of interest" description="Disordered" evidence="7">
    <location>
        <begin position="368"/>
        <end position="436"/>
    </location>
</feature>
<feature type="compositionally biased region" description="Basic residues" evidence="7">
    <location>
        <begin position="492"/>
        <end position="507"/>
    </location>
</feature>
<feature type="region of interest" description="Disordered" evidence="7">
    <location>
        <begin position="146"/>
        <end position="174"/>
    </location>
</feature>
<evidence type="ECO:0000256" key="4">
    <source>
        <dbReference type="ARBA" id="ARBA00022737"/>
    </source>
</evidence>
<keyword evidence="10" id="KW-1185">Reference proteome</keyword>
<sequence>MDDFSLAFDDNRQSLSVATAATTLAQLTSQFDDLHLGNGDATAASLLNGLVGVGGLGSIGGLHNHHHHHHHTLASLAAGPDSAGLLDRHHHHHHLVGGIGNGCNGVNDGHQTPNSTNVLDTFVAMVSGLTAAGVCTNGGGVGNGLTQQQPCSNSGNGSSSNNNSTGSNNSSSSVTAVINSSITTSMSGSSNPNGKLEERPVKYKSHTECVPVPSSEHVAEIVGRQGCKIKALRAKTNTFIKTPIRGEEPIFVITGTKEDVTRAKQEILSAADHFSTLRSSKKQAIALLAESRNMLGYSMPDEITIQIRVPQKVVGLVVGPKGATIKNIQLKTNTYIITPKRNQESVFEITGLPTNVHTARQLIEEHIATRAGTTSATSAGNGGGGGGGGGSSGGSGSSSSSSSSSTTSSSGSSSSSSGHHHHGLGSGVGLSRSGSSNGNGPHLGCLSGSAGSLIGGFLGNGTGGGGLLTNGNQYHHHLHHLQEQPQHDGSNHHPHHHLHQHHHHHPHQGTLLNSGLSVSALNDGGGNNGNGLLGATEQDFEGNQFIIDNLLEYFNNMSGNGTNPNSAYLSPTSLGGGVGGTGSGGEHIPDFRSIWENLSESQTSGTTTDTDNSSLVWTLPSSPRNSVSYSPDDFIFQR</sequence>
<name>A0A182P7U2_9DIPT</name>
<dbReference type="FunFam" id="3.30.1370.10:FF:000012">
    <property type="entry name" value="Mex-3 RNA-binding family member D"/>
    <property type="match status" value="1"/>
</dbReference>
<feature type="domain" description="K Homology" evidence="8">
    <location>
        <begin position="204"/>
        <end position="272"/>
    </location>
</feature>
<proteinExistence type="predicted"/>
<dbReference type="InterPro" id="IPR004088">
    <property type="entry name" value="KH_dom_type_1"/>
</dbReference>
<evidence type="ECO:0000313" key="9">
    <source>
        <dbReference type="EnsemblMetazoa" id="AEPI002995-PA"/>
    </source>
</evidence>
<evidence type="ECO:0000256" key="2">
    <source>
        <dbReference type="ARBA" id="ARBA00004496"/>
    </source>
</evidence>
<reference evidence="10" key="1">
    <citation type="submission" date="2013-03" db="EMBL/GenBank/DDBJ databases">
        <title>The Genome Sequence of Anopheles epiroticus epiroticus2.</title>
        <authorList>
            <consortium name="The Broad Institute Genomics Platform"/>
            <person name="Neafsey D.E."/>
            <person name="Howell P."/>
            <person name="Walker B."/>
            <person name="Young S.K."/>
            <person name="Zeng Q."/>
            <person name="Gargeya S."/>
            <person name="Fitzgerald M."/>
            <person name="Haas B."/>
            <person name="Abouelleil A."/>
            <person name="Allen A.W."/>
            <person name="Alvarado L."/>
            <person name="Arachchi H.M."/>
            <person name="Berlin A.M."/>
            <person name="Chapman S.B."/>
            <person name="Gainer-Dewar J."/>
            <person name="Goldberg J."/>
            <person name="Griggs A."/>
            <person name="Gujja S."/>
            <person name="Hansen M."/>
            <person name="Howarth C."/>
            <person name="Imamovic A."/>
            <person name="Ireland A."/>
            <person name="Larimer J."/>
            <person name="McCowan C."/>
            <person name="Murphy C."/>
            <person name="Pearson M."/>
            <person name="Poon T.W."/>
            <person name="Priest M."/>
            <person name="Roberts A."/>
            <person name="Saif S."/>
            <person name="Shea T."/>
            <person name="Sisk P."/>
            <person name="Sykes S."/>
            <person name="Wortman J."/>
            <person name="Nusbaum C."/>
            <person name="Birren B."/>
        </authorList>
    </citation>
    <scope>NUCLEOTIDE SEQUENCE [LARGE SCALE GENOMIC DNA]</scope>
    <source>
        <strain evidence="10">Epiroticus2</strain>
    </source>
</reference>
<dbReference type="InterPro" id="IPR004087">
    <property type="entry name" value="KH_dom"/>
</dbReference>
<dbReference type="Gene3D" id="3.30.1370.10">
    <property type="entry name" value="K Homology domain, type 1"/>
    <property type="match status" value="2"/>
</dbReference>
<reference evidence="9" key="2">
    <citation type="submission" date="2020-05" db="UniProtKB">
        <authorList>
            <consortium name="EnsemblMetazoa"/>
        </authorList>
    </citation>
    <scope>IDENTIFICATION</scope>
    <source>
        <strain evidence="9">Epiroticus2</strain>
    </source>
</reference>
<dbReference type="CDD" id="cd22423">
    <property type="entry name" value="KH-I_MEX3_rpt1"/>
    <property type="match status" value="1"/>
</dbReference>
<feature type="compositionally biased region" description="Basic and acidic residues" evidence="7">
    <location>
        <begin position="482"/>
        <end position="491"/>
    </location>
</feature>
<dbReference type="InterPro" id="IPR047227">
    <property type="entry name" value="MEX3"/>
</dbReference>
<accession>A0A182P7U2</accession>
<protein>
    <recommendedName>
        <fullName evidence="8">K Homology domain-containing protein</fullName>
    </recommendedName>
</protein>
<dbReference type="EnsemblMetazoa" id="AEPI002995-RA">
    <property type="protein sequence ID" value="AEPI002995-PA"/>
    <property type="gene ID" value="AEPI002995"/>
</dbReference>
<feature type="region of interest" description="Disordered" evidence="7">
    <location>
        <begin position="482"/>
        <end position="518"/>
    </location>
</feature>
<feature type="compositionally biased region" description="Low complexity" evidence="7">
    <location>
        <begin position="600"/>
        <end position="614"/>
    </location>
</feature>
<keyword evidence="3" id="KW-0963">Cytoplasm</keyword>
<keyword evidence="4" id="KW-0677">Repeat</keyword>
<evidence type="ECO:0000256" key="5">
    <source>
        <dbReference type="ARBA" id="ARBA00023242"/>
    </source>
</evidence>
<dbReference type="Pfam" id="PF00013">
    <property type="entry name" value="KH_1"/>
    <property type="match status" value="2"/>
</dbReference>
<dbReference type="GO" id="GO:0005634">
    <property type="term" value="C:nucleus"/>
    <property type="evidence" value="ECO:0007669"/>
    <property type="project" value="UniProtKB-SubCell"/>
</dbReference>
<feature type="region of interest" description="Disordered" evidence="7">
    <location>
        <begin position="600"/>
        <end position="638"/>
    </location>
</feature>